<dbReference type="EMBL" id="WJKJ01000317">
    <property type="protein sequence ID" value="MBD3365462.1"/>
    <property type="molecule type" value="Genomic_DNA"/>
</dbReference>
<dbReference type="AlphaFoldDB" id="A0A9D5KAY1"/>
<comment type="caution">
    <text evidence="1">The sequence shown here is derived from an EMBL/GenBank/DDBJ whole genome shotgun (WGS) entry which is preliminary data.</text>
</comment>
<gene>
    <name evidence="1" type="ORF">GF359_09645</name>
</gene>
<organism evidence="1 2">
    <name type="scientific">candidate division WOR-3 bacterium</name>
    <dbReference type="NCBI Taxonomy" id="2052148"/>
    <lineage>
        <taxon>Bacteria</taxon>
        <taxon>Bacteria division WOR-3</taxon>
    </lineage>
</organism>
<dbReference type="Pfam" id="PF19494">
    <property type="entry name" value="DUF6029"/>
    <property type="match status" value="1"/>
</dbReference>
<reference evidence="1" key="1">
    <citation type="submission" date="2019-11" db="EMBL/GenBank/DDBJ databases">
        <title>Microbial mats filling the niche in hypersaline microbial mats.</title>
        <authorList>
            <person name="Wong H.L."/>
            <person name="Macleod F.I."/>
            <person name="White R.A. III"/>
            <person name="Burns B.P."/>
        </authorList>
    </citation>
    <scope>NUCLEOTIDE SEQUENCE</scope>
    <source>
        <strain evidence="1">Bin_327</strain>
    </source>
</reference>
<name>A0A9D5KAY1_UNCW3</name>
<protein>
    <submittedName>
        <fullName evidence="1">Uncharacterized protein</fullName>
    </submittedName>
</protein>
<accession>A0A9D5KAY1</accession>
<proteinExistence type="predicted"/>
<sequence length="461" mass="51703">MILVFLLFTADVSVSGINTANFWLAQAETDSGMVWNTQFYNQAEADLYVDDFSIGGRFLLDAEDIRDTVTRTAITQRYLAYEGKDVSLILGNYYLTPGQGLVLSAFEDRDLREDRNLDGGLLSWESDFLQIGLLAGRMLAEDHVTRTDWMYSVNLNLFPADFIDAGAIYLRQDATDDADTLFGRAAEEWIEENLTLRIWRFDLTAAAAQRFTWGRKSAEGWVGVDNVKGLGLTGSLSYAQQGFGILLEVKDYKGLAGDINAPIPCNPDGESINEGADEQGFNVSLNLAPADWLWFEGSFSQAWDSTGDNSLRRIGAETRLDISTHTFTPFFTLIDREIPGGINPQNDMMEAGISYEILVGQVSLHLKPYYRRITEAAETWDEPHLLAEAGWESFLFSLGGVAEMRTDSIKLWPWGSLSYDAYPWEITFSYGRFKGEYICKSGVCAYELPFDGLKADLKLYF</sequence>
<evidence type="ECO:0000313" key="1">
    <source>
        <dbReference type="EMBL" id="MBD3365462.1"/>
    </source>
</evidence>
<dbReference type="InterPro" id="IPR046070">
    <property type="entry name" value="DUF6029"/>
</dbReference>
<evidence type="ECO:0000313" key="2">
    <source>
        <dbReference type="Proteomes" id="UP000630660"/>
    </source>
</evidence>
<dbReference type="Proteomes" id="UP000630660">
    <property type="component" value="Unassembled WGS sequence"/>
</dbReference>